<dbReference type="AlphaFoldDB" id="A0A0M2NH22"/>
<gene>
    <name evidence="1" type="ORF">CHK_0662</name>
</gene>
<evidence type="ECO:0000313" key="2">
    <source>
        <dbReference type="Proteomes" id="UP000034076"/>
    </source>
</evidence>
<protein>
    <submittedName>
        <fullName evidence="1">Uncharacterized protein</fullName>
    </submittedName>
</protein>
<organism evidence="1 2">
    <name type="scientific">Christensenella hongkongensis</name>
    <dbReference type="NCBI Taxonomy" id="270498"/>
    <lineage>
        <taxon>Bacteria</taxon>
        <taxon>Bacillati</taxon>
        <taxon>Bacillota</taxon>
        <taxon>Clostridia</taxon>
        <taxon>Christensenellales</taxon>
        <taxon>Christensenellaceae</taxon>
        <taxon>Christensenella</taxon>
    </lineage>
</organism>
<comment type="caution">
    <text evidence="1">The sequence shown here is derived from an EMBL/GenBank/DDBJ whole genome shotgun (WGS) entry which is preliminary data.</text>
</comment>
<dbReference type="EMBL" id="LAYJ01000061">
    <property type="protein sequence ID" value="KKI51849.1"/>
    <property type="molecule type" value="Genomic_DNA"/>
</dbReference>
<proteinExistence type="predicted"/>
<dbReference type="Proteomes" id="UP000034076">
    <property type="component" value="Unassembled WGS sequence"/>
</dbReference>
<sequence length="54" mass="6188">MVYVGDIPGARGTGYKRAYIRFSGHATYIEKSIQKKRIENPLNSFPVTFLIFVH</sequence>
<reference evidence="1 2" key="1">
    <citation type="submission" date="2015-04" db="EMBL/GenBank/DDBJ databases">
        <title>Draft genome sequence of bacteremic isolate Catabacter hongkongensis type strain HKU16T.</title>
        <authorList>
            <person name="Lau S.K."/>
            <person name="Teng J.L."/>
            <person name="Huang Y."/>
            <person name="Curreem S.O."/>
            <person name="Tsui S.K."/>
            <person name="Woo P.C."/>
        </authorList>
    </citation>
    <scope>NUCLEOTIDE SEQUENCE [LARGE SCALE GENOMIC DNA]</scope>
    <source>
        <strain evidence="1 2">HKU16</strain>
    </source>
</reference>
<keyword evidence="2" id="KW-1185">Reference proteome</keyword>
<accession>A0A0M2NH22</accession>
<evidence type="ECO:0000313" key="1">
    <source>
        <dbReference type="EMBL" id="KKI51849.1"/>
    </source>
</evidence>
<name>A0A0M2NH22_9FIRM</name>